<dbReference type="InterPro" id="IPR028081">
    <property type="entry name" value="Leu-bd"/>
</dbReference>
<evidence type="ECO:0000256" key="1">
    <source>
        <dbReference type="ARBA" id="ARBA00010062"/>
    </source>
</evidence>
<dbReference type="InterPro" id="IPR028082">
    <property type="entry name" value="Peripla_BP_I"/>
</dbReference>
<dbReference type="Pfam" id="PF13458">
    <property type="entry name" value="Peripla_BP_6"/>
    <property type="match status" value="1"/>
</dbReference>
<dbReference type="EMBL" id="JAVDWU010000009">
    <property type="protein sequence ID" value="MDR7152032.1"/>
    <property type="molecule type" value="Genomic_DNA"/>
</dbReference>
<evidence type="ECO:0000256" key="2">
    <source>
        <dbReference type="ARBA" id="ARBA00022729"/>
    </source>
</evidence>
<accession>A0ABU1WSM3</accession>
<comment type="similarity">
    <text evidence="1">Belongs to the leucine-binding protein family.</text>
</comment>
<evidence type="ECO:0000259" key="3">
    <source>
        <dbReference type="Pfam" id="PF13458"/>
    </source>
</evidence>
<organism evidence="4 5">
    <name type="scientific">Hydrogenophaga palleronii</name>
    <dbReference type="NCBI Taxonomy" id="65655"/>
    <lineage>
        <taxon>Bacteria</taxon>
        <taxon>Pseudomonadati</taxon>
        <taxon>Pseudomonadota</taxon>
        <taxon>Betaproteobacteria</taxon>
        <taxon>Burkholderiales</taxon>
        <taxon>Comamonadaceae</taxon>
        <taxon>Hydrogenophaga</taxon>
    </lineage>
</organism>
<dbReference type="Gene3D" id="3.40.50.2300">
    <property type="match status" value="2"/>
</dbReference>
<dbReference type="Proteomes" id="UP001265700">
    <property type="component" value="Unassembled WGS sequence"/>
</dbReference>
<feature type="domain" description="Leucine-binding protein" evidence="3">
    <location>
        <begin position="3"/>
        <end position="311"/>
    </location>
</feature>
<comment type="caution">
    <text evidence="4">The sequence shown here is derived from an EMBL/GenBank/DDBJ whole genome shotgun (WGS) entry which is preliminary data.</text>
</comment>
<gene>
    <name evidence="4" type="ORF">J2W49_004008</name>
</gene>
<evidence type="ECO:0000313" key="4">
    <source>
        <dbReference type="EMBL" id="MDR7152032.1"/>
    </source>
</evidence>
<evidence type="ECO:0000313" key="5">
    <source>
        <dbReference type="Proteomes" id="UP001265700"/>
    </source>
</evidence>
<reference evidence="4 5" key="1">
    <citation type="submission" date="2023-07" db="EMBL/GenBank/DDBJ databases">
        <title>Sorghum-associated microbial communities from plants grown in Nebraska, USA.</title>
        <authorList>
            <person name="Schachtman D."/>
        </authorList>
    </citation>
    <scope>NUCLEOTIDE SEQUENCE [LARGE SCALE GENOMIC DNA]</scope>
    <source>
        <strain evidence="4 5">4249</strain>
    </source>
</reference>
<dbReference type="PANTHER" id="PTHR47235">
    <property type="entry name" value="BLR6548 PROTEIN"/>
    <property type="match status" value="1"/>
</dbReference>
<keyword evidence="5" id="KW-1185">Reference proteome</keyword>
<dbReference type="PANTHER" id="PTHR47235:SF1">
    <property type="entry name" value="BLR6548 PROTEIN"/>
    <property type="match status" value="1"/>
</dbReference>
<sequence length="329" mass="34723">MMEGVRLAIEHLGEAGVPKGGRLELRALDDGGDPQKALDNTRSLAQAGAIAVTAYHGTKSVEASLPVLEAHQLALVGAASSAESLREPPRRTLFHLRAGALEEMQAIVLHLDTLGLLRIGVISQDDGLGAAGSEQLAAELVRIGLRPVAASRIRKEDDAGVSTAVGSVCESRPQAVILAVSARLVHRTVKFARHAGCHAQFVVMSETGAALRAVTGEAARELAGLVVSQVVPHPKQLSHPLIAAYARDAARKPGAAPSYPAVEGYLYMRALGEAIRLCGANVSRECVLKTLETKPLALPGFKVNFEKGQRRGSAFVELTLLRADGGFRR</sequence>
<name>A0ABU1WSM3_9BURK</name>
<keyword evidence="2" id="KW-0732">Signal</keyword>
<proteinExistence type="inferred from homology"/>
<protein>
    <submittedName>
        <fullName evidence="4">ABC-type branched-subunit amino acid transport system substrate-binding protein</fullName>
    </submittedName>
</protein>
<dbReference type="SUPFAM" id="SSF53822">
    <property type="entry name" value="Periplasmic binding protein-like I"/>
    <property type="match status" value="1"/>
</dbReference>